<name>A0A419WQS5_9EURY</name>
<proteinExistence type="predicted"/>
<gene>
    <name evidence="1" type="ORF">ATJ93_0824</name>
</gene>
<evidence type="ECO:0000313" key="1">
    <source>
        <dbReference type="EMBL" id="RKD97830.1"/>
    </source>
</evidence>
<comment type="caution">
    <text evidence="1">The sequence shown here is derived from an EMBL/GenBank/DDBJ whole genome shotgun (WGS) entry which is preliminary data.</text>
</comment>
<accession>A0A419WQS5</accession>
<organism evidence="1 2">
    <name type="scientific">Halopiger aswanensis</name>
    <dbReference type="NCBI Taxonomy" id="148449"/>
    <lineage>
        <taxon>Archaea</taxon>
        <taxon>Methanobacteriati</taxon>
        <taxon>Methanobacteriota</taxon>
        <taxon>Stenosarchaea group</taxon>
        <taxon>Halobacteria</taxon>
        <taxon>Halobacteriales</taxon>
        <taxon>Natrialbaceae</taxon>
        <taxon>Halopiger</taxon>
    </lineage>
</organism>
<dbReference type="Proteomes" id="UP000283805">
    <property type="component" value="Unassembled WGS sequence"/>
</dbReference>
<dbReference type="EMBL" id="RAPO01000001">
    <property type="protein sequence ID" value="RKD97830.1"/>
    <property type="molecule type" value="Genomic_DNA"/>
</dbReference>
<dbReference type="AlphaFoldDB" id="A0A419WQS5"/>
<evidence type="ECO:0000313" key="2">
    <source>
        <dbReference type="Proteomes" id="UP000283805"/>
    </source>
</evidence>
<reference evidence="1 2" key="1">
    <citation type="submission" date="2018-09" db="EMBL/GenBank/DDBJ databases">
        <title>Genomic Encyclopedia of Archaeal and Bacterial Type Strains, Phase II (KMG-II): from individual species to whole genera.</title>
        <authorList>
            <person name="Goeker M."/>
        </authorList>
    </citation>
    <scope>NUCLEOTIDE SEQUENCE [LARGE SCALE GENOMIC DNA]</scope>
    <source>
        <strain evidence="1 2">DSM 13151</strain>
    </source>
</reference>
<dbReference type="RefSeq" id="WP_147376623.1">
    <property type="nucleotide sequence ID" value="NZ_RAPO01000001.1"/>
</dbReference>
<protein>
    <submittedName>
        <fullName evidence="1">Uncharacterized protein</fullName>
    </submittedName>
</protein>
<keyword evidence="2" id="KW-1185">Reference proteome</keyword>
<sequence>MQSHTTDGADAQDSPMNNSVEKFKSVLDSIIDESIIELTETERGSLIDSLVDAHRDTINDFEANADGVLYHDDDWYVITSDRHILQQYVDDPDEKNCEFYDLDAKLATNLLQSVHDRVAEEISGNPHIASDVDVFVYKRE</sequence>